<dbReference type="Gene3D" id="3.40.640.10">
    <property type="entry name" value="Type I PLP-dependent aspartate aminotransferase-like (Major domain)"/>
    <property type="match status" value="1"/>
</dbReference>
<evidence type="ECO:0000256" key="4">
    <source>
        <dbReference type="ARBA" id="ARBA00012285"/>
    </source>
</evidence>
<sequence>MQEVMPHGGNIGRYQKEWGWRREDLIDFSANLNPLGPPESVLQAIKQSLSRIQDYPDPYGWEVLYALSDKWRLPTNRFLLGNGAAELIFLVMRLLRPKRIVTVSPAFREYEQAAKLEGAEIIRVPLLAESDFSVQSETLREALSDADLLVLANPNNPTGRCVEQTVLRQLLEHAARNSIWLMVDEAFLDFLPDDHARSVIADVDLYEKLIVIRSMTKFYAIPGIRIGYLAANEAIIAKLRELQIPWSVNTPAQAAAVAALADQTFADSTFQWLLTERPFLTEGMKRLGFHVVPSETNFLLLSKPGLQITELWPQLAAKGIFVRDCRSFAGLNETYFRIAIRSRQENNRLLQALSDVLG</sequence>
<comment type="catalytic activity">
    <reaction evidence="9">
        <text>O-phospho-L-threonine + H(+) = (R)-1-aminopropan-2-yl phosphate + CO2</text>
        <dbReference type="Rhea" id="RHEA:11492"/>
        <dbReference type="ChEBI" id="CHEBI:15378"/>
        <dbReference type="ChEBI" id="CHEBI:16526"/>
        <dbReference type="ChEBI" id="CHEBI:58563"/>
        <dbReference type="ChEBI" id="CHEBI:58675"/>
        <dbReference type="EC" id="4.1.1.81"/>
    </reaction>
</comment>
<evidence type="ECO:0000256" key="1">
    <source>
        <dbReference type="ARBA" id="ARBA00001933"/>
    </source>
</evidence>
<dbReference type="UniPathway" id="UPA00148"/>
<dbReference type="GO" id="GO:0048472">
    <property type="term" value="F:threonine-phosphate decarboxylase activity"/>
    <property type="evidence" value="ECO:0007669"/>
    <property type="project" value="UniProtKB-EC"/>
</dbReference>
<dbReference type="GO" id="GO:0009236">
    <property type="term" value="P:cobalamin biosynthetic process"/>
    <property type="evidence" value="ECO:0007669"/>
    <property type="project" value="UniProtKB-UniPathway"/>
</dbReference>
<dbReference type="EMBL" id="AP023366">
    <property type="protein sequence ID" value="BCJ86629.1"/>
    <property type="molecule type" value="Genomic_DNA"/>
</dbReference>
<dbReference type="InterPro" id="IPR015424">
    <property type="entry name" value="PyrdxlP-dep_Trfase"/>
</dbReference>
<keyword evidence="5" id="KW-0169">Cobalamin biosynthesis</keyword>
<dbReference type="GO" id="GO:0030170">
    <property type="term" value="F:pyridoxal phosphate binding"/>
    <property type="evidence" value="ECO:0007669"/>
    <property type="project" value="InterPro"/>
</dbReference>
<comment type="pathway">
    <text evidence="3">Cofactor biosynthesis; adenosylcobalamin biosynthesis.</text>
</comment>
<feature type="domain" description="Aminotransferase class I/classII large" evidence="10">
    <location>
        <begin position="24"/>
        <end position="353"/>
    </location>
</feature>
<dbReference type="CDD" id="cd00609">
    <property type="entry name" value="AAT_like"/>
    <property type="match status" value="1"/>
</dbReference>
<dbReference type="NCBIfam" id="TIGR01140">
    <property type="entry name" value="L_thr_O3P_dcar"/>
    <property type="match status" value="1"/>
</dbReference>
<dbReference type="PANTHER" id="PTHR42885:SF1">
    <property type="entry name" value="THREONINE-PHOSPHATE DECARBOXYLASE"/>
    <property type="match status" value="1"/>
</dbReference>
<dbReference type="SUPFAM" id="SSF53383">
    <property type="entry name" value="PLP-dependent transferases"/>
    <property type="match status" value="1"/>
</dbReference>
<comment type="function">
    <text evidence="2">Decarboxylates L-threonine-O-3-phosphate to yield (R)-1-amino-2-propanol O-2-phosphate, the precursor for the linkage between the nucleotide loop and the corrin ring in cobalamin.</text>
</comment>
<evidence type="ECO:0000256" key="6">
    <source>
        <dbReference type="ARBA" id="ARBA00022898"/>
    </source>
</evidence>
<dbReference type="InterPro" id="IPR015422">
    <property type="entry name" value="PyrdxlP-dep_Trfase_small"/>
</dbReference>
<gene>
    <name evidence="11" type="ORF">skT53_16140</name>
</gene>
<evidence type="ECO:0000256" key="7">
    <source>
        <dbReference type="ARBA" id="ARBA00023239"/>
    </source>
</evidence>
<dbReference type="Proteomes" id="UP000593802">
    <property type="component" value="Chromosome"/>
</dbReference>
<evidence type="ECO:0000256" key="9">
    <source>
        <dbReference type="ARBA" id="ARBA00048531"/>
    </source>
</evidence>
<evidence type="ECO:0000313" key="12">
    <source>
        <dbReference type="Proteomes" id="UP000593802"/>
    </source>
</evidence>
<evidence type="ECO:0000256" key="3">
    <source>
        <dbReference type="ARBA" id="ARBA00004953"/>
    </source>
</evidence>
<reference evidence="11 12" key="1">
    <citation type="submission" date="2020-08" db="EMBL/GenBank/DDBJ databases">
        <title>Complete Genome Sequence of Effusibacillus dendaii Strain skT53, Isolated from Farmland soil.</title>
        <authorList>
            <person name="Konishi T."/>
            <person name="Kawasaki H."/>
        </authorList>
    </citation>
    <scope>NUCLEOTIDE SEQUENCE [LARGE SCALE GENOMIC DNA]</scope>
    <source>
        <strain evidence="12">skT53</strain>
    </source>
</reference>
<dbReference type="KEGG" id="eff:skT53_16140"/>
<keyword evidence="6" id="KW-0663">Pyridoxal phosphate</keyword>
<dbReference type="InterPro" id="IPR004839">
    <property type="entry name" value="Aminotransferase_I/II_large"/>
</dbReference>
<keyword evidence="7" id="KW-0456">Lyase</keyword>
<comment type="cofactor">
    <cofactor evidence="1">
        <name>pyridoxal 5'-phosphate</name>
        <dbReference type="ChEBI" id="CHEBI:597326"/>
    </cofactor>
</comment>
<dbReference type="InterPro" id="IPR004838">
    <property type="entry name" value="NHTrfase_class1_PyrdxlP-BS"/>
</dbReference>
<dbReference type="PROSITE" id="PS00105">
    <property type="entry name" value="AA_TRANSFER_CLASS_1"/>
    <property type="match status" value="1"/>
</dbReference>
<organism evidence="11 12">
    <name type="scientific">Effusibacillus dendaii</name>
    <dbReference type="NCBI Taxonomy" id="2743772"/>
    <lineage>
        <taxon>Bacteria</taxon>
        <taxon>Bacillati</taxon>
        <taxon>Bacillota</taxon>
        <taxon>Bacilli</taxon>
        <taxon>Bacillales</taxon>
        <taxon>Alicyclobacillaceae</taxon>
        <taxon>Effusibacillus</taxon>
    </lineage>
</organism>
<dbReference type="RefSeq" id="WP_200760615.1">
    <property type="nucleotide sequence ID" value="NZ_AP023366.1"/>
</dbReference>
<dbReference type="InterPro" id="IPR015421">
    <property type="entry name" value="PyrdxlP-dep_Trfase_major"/>
</dbReference>
<accession>A0A7I8DCD4</accession>
<evidence type="ECO:0000313" key="11">
    <source>
        <dbReference type="EMBL" id="BCJ86629.1"/>
    </source>
</evidence>
<name>A0A7I8DCD4_9BACL</name>
<evidence type="ECO:0000256" key="2">
    <source>
        <dbReference type="ARBA" id="ARBA00003444"/>
    </source>
</evidence>
<protein>
    <recommendedName>
        <fullName evidence="4">threonine-phosphate decarboxylase</fullName>
        <ecNumber evidence="4">4.1.1.81</ecNumber>
    </recommendedName>
    <alternativeName>
        <fullName evidence="8">L-threonine-O-3-phosphate decarboxylase</fullName>
    </alternativeName>
</protein>
<dbReference type="InterPro" id="IPR005860">
    <property type="entry name" value="CobD"/>
</dbReference>
<dbReference type="EC" id="4.1.1.81" evidence="4"/>
<evidence type="ECO:0000259" key="10">
    <source>
        <dbReference type="Pfam" id="PF00155"/>
    </source>
</evidence>
<evidence type="ECO:0000256" key="5">
    <source>
        <dbReference type="ARBA" id="ARBA00022573"/>
    </source>
</evidence>
<evidence type="ECO:0000256" key="8">
    <source>
        <dbReference type="ARBA" id="ARBA00029996"/>
    </source>
</evidence>
<dbReference type="Gene3D" id="3.90.1150.10">
    <property type="entry name" value="Aspartate Aminotransferase, domain 1"/>
    <property type="match status" value="1"/>
</dbReference>
<proteinExistence type="predicted"/>
<keyword evidence="12" id="KW-1185">Reference proteome</keyword>
<dbReference type="Pfam" id="PF00155">
    <property type="entry name" value="Aminotran_1_2"/>
    <property type="match status" value="1"/>
</dbReference>
<dbReference type="AlphaFoldDB" id="A0A7I8DCD4"/>
<dbReference type="PANTHER" id="PTHR42885">
    <property type="entry name" value="HISTIDINOL-PHOSPHATE AMINOTRANSFERASE-RELATED"/>
    <property type="match status" value="1"/>
</dbReference>